<evidence type="ECO:0000313" key="2">
    <source>
        <dbReference type="Proteomes" id="UP000600363"/>
    </source>
</evidence>
<dbReference type="InterPro" id="IPR019151">
    <property type="entry name" value="Proteasome_assmbl_chaperone_2"/>
</dbReference>
<accession>A0A832VWI4</accession>
<dbReference type="AlphaFoldDB" id="A0A832VWI4"/>
<dbReference type="Gene3D" id="3.40.50.10900">
    <property type="entry name" value="PAC-like subunit"/>
    <property type="match status" value="1"/>
</dbReference>
<dbReference type="InterPro" id="IPR004426">
    <property type="entry name" value="MJ1210-like"/>
</dbReference>
<evidence type="ECO:0000313" key="1">
    <source>
        <dbReference type="EMBL" id="HIH69047.1"/>
    </source>
</evidence>
<gene>
    <name evidence="1" type="ORF">HA299_00245</name>
</gene>
<dbReference type="Pfam" id="PF09754">
    <property type="entry name" value="PAC2"/>
    <property type="match status" value="1"/>
</dbReference>
<dbReference type="InterPro" id="IPR038389">
    <property type="entry name" value="PSMG2_sf"/>
</dbReference>
<dbReference type="NCBIfam" id="TIGR00162">
    <property type="entry name" value="proteasome assembly chaperone family protein"/>
    <property type="match status" value="1"/>
</dbReference>
<dbReference type="PANTHER" id="PTHR35610:SF7">
    <property type="entry name" value="3-ISOPROPYLMALATE DEHYDRATASE"/>
    <property type="match status" value="1"/>
</dbReference>
<dbReference type="SUPFAM" id="SSF159659">
    <property type="entry name" value="Cgl1923-like"/>
    <property type="match status" value="1"/>
</dbReference>
<proteinExistence type="predicted"/>
<comment type="caution">
    <text evidence="1">The sequence shown here is derived from an EMBL/GenBank/DDBJ whole genome shotgun (WGS) entry which is preliminary data.</text>
</comment>
<dbReference type="RefSeq" id="WP_042684297.1">
    <property type="nucleotide sequence ID" value="NZ_DUIH01000002.1"/>
</dbReference>
<keyword evidence="1" id="KW-0647">Proteasome</keyword>
<protein>
    <submittedName>
        <fullName evidence="1">Proteasome assembly chaperone family protein</fullName>
    </submittedName>
</protein>
<dbReference type="Proteomes" id="UP000600363">
    <property type="component" value="Unassembled WGS sequence"/>
</dbReference>
<sequence>MTTIIKTIKQISPQSSILIEGLPGVGHVGKLVAEHMVDELKAEHVLEITSHHFPPQVLVQEDCTVRLVKNDLYYKHVDGKDLLILVGDYQSTTAEGHYEICNLVLDIAQQMNVRRIYTLGGYGVGQLVEDEVVLGAMNDVSLRDELEAAGVEFKPGEPPGGIVGISGLMLGLAMERHIPAACLMGVTSGYMVDPKSARAVLRVLTKLLGIEMSMGELDARAKEMEMIVAKVREMEQAQIPPELTPRNDELRYIG</sequence>
<dbReference type="EMBL" id="DUIH01000002">
    <property type="protein sequence ID" value="HIH69047.1"/>
    <property type="molecule type" value="Genomic_DNA"/>
</dbReference>
<dbReference type="GO" id="GO:0000502">
    <property type="term" value="C:proteasome complex"/>
    <property type="evidence" value="ECO:0007669"/>
    <property type="project" value="UniProtKB-KW"/>
</dbReference>
<reference evidence="1" key="1">
    <citation type="journal article" date="2020" name="bioRxiv">
        <title>A rank-normalized archaeal taxonomy based on genome phylogeny resolves widespread incomplete and uneven classifications.</title>
        <authorList>
            <person name="Rinke C."/>
            <person name="Chuvochina M."/>
            <person name="Mussig A.J."/>
            <person name="Chaumeil P.-A."/>
            <person name="Waite D.W."/>
            <person name="Whitman W.B."/>
            <person name="Parks D.H."/>
            <person name="Hugenholtz P."/>
        </authorList>
    </citation>
    <scope>NUCLEOTIDE SEQUENCE</scope>
    <source>
        <strain evidence="1">UBA12518</strain>
    </source>
</reference>
<dbReference type="PANTHER" id="PTHR35610">
    <property type="entry name" value="3-ISOPROPYLMALATE DEHYDRATASE-RELATED"/>
    <property type="match status" value="1"/>
</dbReference>
<name>A0A832VWI4_9EURY</name>
<organism evidence="1 2">
    <name type="scientific">Methermicoccus shengliensis</name>
    <dbReference type="NCBI Taxonomy" id="660064"/>
    <lineage>
        <taxon>Archaea</taxon>
        <taxon>Methanobacteriati</taxon>
        <taxon>Methanobacteriota</taxon>
        <taxon>Stenosarchaea group</taxon>
        <taxon>Methanomicrobia</taxon>
        <taxon>Methanosarcinales</taxon>
        <taxon>Methermicoccaceae</taxon>
        <taxon>Methermicoccus</taxon>
    </lineage>
</organism>